<evidence type="ECO:0000313" key="2">
    <source>
        <dbReference type="Proteomes" id="UP001239111"/>
    </source>
</evidence>
<protein>
    <submittedName>
        <fullName evidence="1">Uncharacterized protein</fullName>
    </submittedName>
</protein>
<evidence type="ECO:0000313" key="1">
    <source>
        <dbReference type="EMBL" id="KAJ8680604.1"/>
    </source>
</evidence>
<sequence>ITGLFYLVFWSCLAVLCAVCYMVLMATIDEHRPTYTLGDSLIGANPGLGFRPLASDDAEHPLISFVTNNDTQKKFWIDRLNQFTEVYKDKNKLKNAGRNQVICDYGNPPAEGKVCAVDISQWGPCSESNGYGYNNSSPCVFIKLNRIFDWVPEYYDNVDSLPDDMPNDLKDHIKQFGKSKLNTVWVSCRGESSHDREAINSVEYYPKIRGFPGYYYPYRFHPEYLSPVVAVRFQRPK</sequence>
<reference evidence="1" key="1">
    <citation type="submission" date="2023-04" db="EMBL/GenBank/DDBJ databases">
        <title>A chromosome-level genome assembly of the parasitoid wasp Eretmocerus hayati.</title>
        <authorList>
            <person name="Zhong Y."/>
            <person name="Liu S."/>
            <person name="Liu Y."/>
        </authorList>
    </citation>
    <scope>NUCLEOTIDE SEQUENCE</scope>
    <source>
        <strain evidence="1">ZJU_SS_LIU_2023</strain>
    </source>
</reference>
<name>A0ACC2PAH5_9HYME</name>
<dbReference type="Proteomes" id="UP001239111">
    <property type="component" value="Chromosome 2"/>
</dbReference>
<feature type="non-terminal residue" evidence="1">
    <location>
        <position position="1"/>
    </location>
</feature>
<proteinExistence type="predicted"/>
<organism evidence="1 2">
    <name type="scientific">Eretmocerus hayati</name>
    <dbReference type="NCBI Taxonomy" id="131215"/>
    <lineage>
        <taxon>Eukaryota</taxon>
        <taxon>Metazoa</taxon>
        <taxon>Ecdysozoa</taxon>
        <taxon>Arthropoda</taxon>
        <taxon>Hexapoda</taxon>
        <taxon>Insecta</taxon>
        <taxon>Pterygota</taxon>
        <taxon>Neoptera</taxon>
        <taxon>Endopterygota</taxon>
        <taxon>Hymenoptera</taxon>
        <taxon>Apocrita</taxon>
        <taxon>Proctotrupomorpha</taxon>
        <taxon>Chalcidoidea</taxon>
        <taxon>Aphelinidae</taxon>
        <taxon>Aphelininae</taxon>
        <taxon>Eretmocerus</taxon>
    </lineage>
</organism>
<gene>
    <name evidence="1" type="ORF">QAD02_016391</name>
</gene>
<accession>A0ACC2PAH5</accession>
<feature type="non-terminal residue" evidence="1">
    <location>
        <position position="237"/>
    </location>
</feature>
<dbReference type="EMBL" id="CM056742">
    <property type="protein sequence ID" value="KAJ8680604.1"/>
    <property type="molecule type" value="Genomic_DNA"/>
</dbReference>
<keyword evidence="2" id="KW-1185">Reference proteome</keyword>
<comment type="caution">
    <text evidence="1">The sequence shown here is derived from an EMBL/GenBank/DDBJ whole genome shotgun (WGS) entry which is preliminary data.</text>
</comment>